<feature type="transmembrane region" description="Helical" evidence="6">
    <location>
        <begin position="280"/>
        <end position="304"/>
    </location>
</feature>
<keyword evidence="4 6" id="KW-1133">Transmembrane helix</keyword>
<comment type="subcellular location">
    <subcellularLocation>
        <location evidence="1">Cell membrane</location>
        <topology evidence="1">Multi-pass membrane protein</topology>
    </subcellularLocation>
</comment>
<dbReference type="Gene3D" id="1.20.1740.10">
    <property type="entry name" value="Amino acid/polyamine transporter I"/>
    <property type="match status" value="1"/>
</dbReference>
<dbReference type="GO" id="GO:0022857">
    <property type="term" value="F:transmembrane transporter activity"/>
    <property type="evidence" value="ECO:0007669"/>
    <property type="project" value="InterPro"/>
</dbReference>
<feature type="transmembrane region" description="Helical" evidence="6">
    <location>
        <begin position="51"/>
        <end position="72"/>
    </location>
</feature>
<feature type="transmembrane region" description="Helical" evidence="6">
    <location>
        <begin position="387"/>
        <end position="409"/>
    </location>
</feature>
<accession>A0A3E2NCM3</accession>
<dbReference type="PIRSF" id="PIRSF006060">
    <property type="entry name" value="AA_transporter"/>
    <property type="match status" value="1"/>
</dbReference>
<dbReference type="OrthoDB" id="178667at2"/>
<dbReference type="InterPro" id="IPR050367">
    <property type="entry name" value="APC_superfamily"/>
</dbReference>
<gene>
    <name evidence="7" type="primary">eat</name>
    <name evidence="7" type="ORF">DS742_11425</name>
</gene>
<organism evidence="7 8">
    <name type="scientific">Lacrimispora amygdalina</name>
    <dbReference type="NCBI Taxonomy" id="253257"/>
    <lineage>
        <taxon>Bacteria</taxon>
        <taxon>Bacillati</taxon>
        <taxon>Bacillota</taxon>
        <taxon>Clostridia</taxon>
        <taxon>Lachnospirales</taxon>
        <taxon>Lachnospiraceae</taxon>
        <taxon>Lacrimispora</taxon>
    </lineage>
</organism>
<feature type="transmembrane region" description="Helical" evidence="6">
    <location>
        <begin position="123"/>
        <end position="144"/>
    </location>
</feature>
<evidence type="ECO:0000313" key="7">
    <source>
        <dbReference type="EMBL" id="RFZ78714.1"/>
    </source>
</evidence>
<feature type="transmembrane region" description="Helical" evidence="6">
    <location>
        <begin position="329"/>
        <end position="347"/>
    </location>
</feature>
<keyword evidence="5 6" id="KW-0472">Membrane</keyword>
<feature type="transmembrane region" description="Helical" evidence="6">
    <location>
        <begin position="93"/>
        <end position="117"/>
    </location>
</feature>
<evidence type="ECO:0000313" key="8">
    <source>
        <dbReference type="Proteomes" id="UP000260680"/>
    </source>
</evidence>
<sequence length="450" mass="47658">MKNQEDSIMEEKNLNKALTPVKLWAIIVGAVVSGMYFGWNYLFEKTNFTGALIAAFIVTLFYVSFVFCYSELATAIPSAAGPTAYAEKSFGKFAGFIAGFSILLEYIFATPGIALSIGAYVHGLFPVIPANIAAITAFCIFVFINMRGIESAAIVSVIVTVFAILGVAVYFVVGIPTVDVHGLFSSGASMNGMHGIFAAIPFVVWFYLAVESGAMGAEECKNPQKDIPKAFVSGIGALVVMAVAVLFVTAGNSASDLSAVASTDNPLPAILSKVYGENSFLVKLVGFFGLFGLAASLHGIMIGYSRQAYAMSRSGYLPKALSNLDKNGTPVFALVSTSLIGLFFVITGNVGSLVVFSCIGSSVMAVLSIASWFVLRKKEPELARPYRLKSALIPAIAAVTCAVVVVALVVSQASLLFLAAIVYAAAVLYYLVKERLFANDFSTAEKELEA</sequence>
<keyword evidence="2" id="KW-1003">Cell membrane</keyword>
<dbReference type="Proteomes" id="UP000260680">
    <property type="component" value="Unassembled WGS sequence"/>
</dbReference>
<dbReference type="EMBL" id="QOHO01000031">
    <property type="protein sequence ID" value="RFZ78714.1"/>
    <property type="molecule type" value="Genomic_DNA"/>
</dbReference>
<dbReference type="Pfam" id="PF13520">
    <property type="entry name" value="AA_permease_2"/>
    <property type="match status" value="1"/>
</dbReference>
<dbReference type="InterPro" id="IPR002293">
    <property type="entry name" value="AA/rel_permease1"/>
</dbReference>
<feature type="transmembrane region" description="Helical" evidence="6">
    <location>
        <begin position="415"/>
        <end position="432"/>
    </location>
</feature>
<evidence type="ECO:0000256" key="6">
    <source>
        <dbReference type="SAM" id="Phobius"/>
    </source>
</evidence>
<reference evidence="7 8" key="1">
    <citation type="submission" date="2018-07" db="EMBL/GenBank/DDBJ databases">
        <title>New species, Clostridium PI-S10-A1B.</title>
        <authorList>
            <person name="Krishna G."/>
            <person name="Summeta K."/>
            <person name="Shikha S."/>
            <person name="Prabhu P.B."/>
            <person name="Suresh K."/>
        </authorList>
    </citation>
    <scope>NUCLEOTIDE SEQUENCE [LARGE SCALE GENOMIC DNA]</scope>
    <source>
        <strain evidence="7 8">PI-S10-A1B</strain>
    </source>
</reference>
<feature type="transmembrane region" description="Helical" evidence="6">
    <location>
        <begin position="151"/>
        <end position="173"/>
    </location>
</feature>
<evidence type="ECO:0000256" key="4">
    <source>
        <dbReference type="ARBA" id="ARBA00022989"/>
    </source>
</evidence>
<proteinExistence type="predicted"/>
<keyword evidence="3 6" id="KW-0812">Transmembrane</keyword>
<feature type="transmembrane region" description="Helical" evidence="6">
    <location>
        <begin position="193"/>
        <end position="210"/>
    </location>
</feature>
<dbReference type="NCBIfam" id="TIGR00908">
    <property type="entry name" value="2A0305"/>
    <property type="match status" value="1"/>
</dbReference>
<evidence type="ECO:0000256" key="5">
    <source>
        <dbReference type="ARBA" id="ARBA00023136"/>
    </source>
</evidence>
<name>A0A3E2NCM3_9FIRM</name>
<evidence type="ECO:0000256" key="3">
    <source>
        <dbReference type="ARBA" id="ARBA00022692"/>
    </source>
</evidence>
<protein>
    <submittedName>
        <fullName evidence="7">Ethanolamine permease</fullName>
    </submittedName>
</protein>
<feature type="transmembrane region" description="Helical" evidence="6">
    <location>
        <begin position="353"/>
        <end position="375"/>
    </location>
</feature>
<dbReference type="PANTHER" id="PTHR42770:SF7">
    <property type="entry name" value="MEMBRANE PROTEIN"/>
    <property type="match status" value="1"/>
</dbReference>
<evidence type="ECO:0000256" key="1">
    <source>
        <dbReference type="ARBA" id="ARBA00004651"/>
    </source>
</evidence>
<dbReference type="InterPro" id="IPR004757">
    <property type="entry name" value="EtNH_permease"/>
</dbReference>
<feature type="transmembrane region" description="Helical" evidence="6">
    <location>
        <begin position="21"/>
        <end position="39"/>
    </location>
</feature>
<dbReference type="PANTHER" id="PTHR42770">
    <property type="entry name" value="AMINO ACID TRANSPORTER-RELATED"/>
    <property type="match status" value="1"/>
</dbReference>
<dbReference type="GO" id="GO:0005886">
    <property type="term" value="C:plasma membrane"/>
    <property type="evidence" value="ECO:0007669"/>
    <property type="project" value="UniProtKB-SubCell"/>
</dbReference>
<dbReference type="AlphaFoldDB" id="A0A3E2NCM3"/>
<feature type="transmembrane region" description="Helical" evidence="6">
    <location>
        <begin position="230"/>
        <end position="250"/>
    </location>
</feature>
<comment type="caution">
    <text evidence="7">The sequence shown here is derived from an EMBL/GenBank/DDBJ whole genome shotgun (WGS) entry which is preliminary data.</text>
</comment>
<evidence type="ECO:0000256" key="2">
    <source>
        <dbReference type="ARBA" id="ARBA00022475"/>
    </source>
</evidence>